<protein>
    <submittedName>
        <fullName evidence="1">Uncharacterized protein</fullName>
    </submittedName>
</protein>
<name>A0A4Z2CQ94_SCHJA</name>
<keyword evidence="2" id="KW-1185">Reference proteome</keyword>
<organism evidence="1 2">
    <name type="scientific">Schistosoma japonicum</name>
    <name type="common">Blood fluke</name>
    <dbReference type="NCBI Taxonomy" id="6182"/>
    <lineage>
        <taxon>Eukaryota</taxon>
        <taxon>Metazoa</taxon>
        <taxon>Spiralia</taxon>
        <taxon>Lophotrochozoa</taxon>
        <taxon>Platyhelminthes</taxon>
        <taxon>Trematoda</taxon>
        <taxon>Digenea</taxon>
        <taxon>Strigeidida</taxon>
        <taxon>Schistosomatoidea</taxon>
        <taxon>Schistosomatidae</taxon>
        <taxon>Schistosoma</taxon>
    </lineage>
</organism>
<accession>A0A4Z2CQ94</accession>
<reference evidence="1 2" key="1">
    <citation type="submission" date="2019-03" db="EMBL/GenBank/DDBJ databases">
        <title>An improved genome assembly of the fluke Schistosoma japonicum.</title>
        <authorList>
            <person name="Hu W."/>
            <person name="Luo F."/>
            <person name="Yin M."/>
            <person name="Mo X."/>
            <person name="Sun C."/>
            <person name="Wu Q."/>
            <person name="Zhu B."/>
            <person name="Xiang M."/>
            <person name="Wang J."/>
            <person name="Wang Y."/>
            <person name="Zhang T."/>
            <person name="Xu B."/>
            <person name="Zheng H."/>
            <person name="Feng Z."/>
        </authorList>
    </citation>
    <scope>NUCLEOTIDE SEQUENCE [LARGE SCALE GENOMIC DNA]</scope>
    <source>
        <strain evidence="1">HuSjv2</strain>
        <tissue evidence="1">Worms</tissue>
    </source>
</reference>
<comment type="caution">
    <text evidence="1">The sequence shown here is derived from an EMBL/GenBank/DDBJ whole genome shotgun (WGS) entry which is preliminary data.</text>
</comment>
<dbReference type="EMBL" id="SKCS01000471">
    <property type="protein sequence ID" value="TNN06274.1"/>
    <property type="molecule type" value="Genomic_DNA"/>
</dbReference>
<proteinExistence type="predicted"/>
<evidence type="ECO:0000313" key="2">
    <source>
        <dbReference type="Proteomes" id="UP000311919"/>
    </source>
</evidence>
<sequence length="139" mass="15888">MNNKASTVIHGILLLNESSLGKHLSNRMRQKWHSPTGKHIFTGNTSWYPDFKQNNRMGRFLREWPLKLDTQLTQMIHVQIYLDEYPIVTLSTEDKTTGDEVEQQHRPETISKPLHSITHCSKSTLNFIGASSGQTSQGI</sequence>
<evidence type="ECO:0000313" key="1">
    <source>
        <dbReference type="EMBL" id="TNN06274.1"/>
    </source>
</evidence>
<dbReference type="Proteomes" id="UP000311919">
    <property type="component" value="Unassembled WGS sequence"/>
</dbReference>
<dbReference type="AlphaFoldDB" id="A0A4Z2CQ94"/>
<gene>
    <name evidence="1" type="ORF">EWB00_008476</name>
</gene>